<comment type="caution">
    <text evidence="1">Lacks conserved residue(s) required for the propagation of feature annotation.</text>
</comment>
<feature type="domain" description="EGF-like" evidence="3">
    <location>
        <begin position="9"/>
        <end position="48"/>
    </location>
</feature>
<dbReference type="Gene3D" id="2.10.25.10">
    <property type="entry name" value="Laminin"/>
    <property type="match status" value="1"/>
</dbReference>
<reference evidence="5" key="1">
    <citation type="submission" date="2017-02" db="UniProtKB">
        <authorList>
            <consortium name="WormBaseParasite"/>
        </authorList>
    </citation>
    <scope>IDENTIFICATION</scope>
</reference>
<evidence type="ECO:0000256" key="1">
    <source>
        <dbReference type="PROSITE-ProRule" id="PRU00076"/>
    </source>
</evidence>
<feature type="compositionally biased region" description="Acidic residues" evidence="2">
    <location>
        <begin position="162"/>
        <end position="174"/>
    </location>
</feature>
<keyword evidence="1" id="KW-0245">EGF-like domain</keyword>
<dbReference type="AlphaFoldDB" id="A0A0N4Z757"/>
<protein>
    <submittedName>
        <fullName evidence="5">EGF-like domain-containing protein</fullName>
    </submittedName>
</protein>
<keyword evidence="1" id="KW-1015">Disulfide bond</keyword>
<dbReference type="InterPro" id="IPR000742">
    <property type="entry name" value="EGF"/>
</dbReference>
<evidence type="ECO:0000256" key="2">
    <source>
        <dbReference type="SAM" id="MobiDB-lite"/>
    </source>
</evidence>
<evidence type="ECO:0000313" key="4">
    <source>
        <dbReference type="Proteomes" id="UP000038045"/>
    </source>
</evidence>
<evidence type="ECO:0000313" key="5">
    <source>
        <dbReference type="WBParaSite" id="PTRK_0000301000.1"/>
    </source>
</evidence>
<dbReference type="WBParaSite" id="PTRK_0000301000.1">
    <property type="protein sequence ID" value="PTRK_0000301000.1"/>
    <property type="gene ID" value="PTRK_0000301000"/>
</dbReference>
<sequence length="297" mass="33862">MDKVAFVNPQSKCRIRCLNGGVCAYKIKAPREHVCICMEGMFEGIYCEKRVSSTISTESQSTSTTSVTTPSTTTIFYKQEYPDRESKMLYEDESMESNEWDSNTIVSDDTNNEGNRVIEIEEQQSNDNHNINGYGEEARKVNDDTSMGYNNEDKQIEKNNNDEEEDDEDNDGNEEGNVPYFDQPEDSSSTEVYDTQEIYKESKFRSIPTLETSTVSDTTTNRIHIKPKSYIIKTTPGPVNYYLQGGEGFKDDDGWMMVKKRNYAIRITNVASPIKNVLINYTLISTLLSIIITKFIL</sequence>
<accession>A0A0N4Z757</accession>
<name>A0A0N4Z757_PARTI</name>
<proteinExistence type="predicted"/>
<dbReference type="SUPFAM" id="SSF57196">
    <property type="entry name" value="EGF/Laminin"/>
    <property type="match status" value="1"/>
</dbReference>
<dbReference type="PROSITE" id="PS50026">
    <property type="entry name" value="EGF_3"/>
    <property type="match status" value="1"/>
</dbReference>
<organism evidence="4 5">
    <name type="scientific">Parastrongyloides trichosuri</name>
    <name type="common">Possum-specific nematode worm</name>
    <dbReference type="NCBI Taxonomy" id="131310"/>
    <lineage>
        <taxon>Eukaryota</taxon>
        <taxon>Metazoa</taxon>
        <taxon>Ecdysozoa</taxon>
        <taxon>Nematoda</taxon>
        <taxon>Chromadorea</taxon>
        <taxon>Rhabditida</taxon>
        <taxon>Tylenchina</taxon>
        <taxon>Panagrolaimomorpha</taxon>
        <taxon>Strongyloidoidea</taxon>
        <taxon>Strongyloididae</taxon>
        <taxon>Parastrongyloides</taxon>
    </lineage>
</organism>
<feature type="compositionally biased region" description="Basic and acidic residues" evidence="2">
    <location>
        <begin position="151"/>
        <end position="161"/>
    </location>
</feature>
<feature type="region of interest" description="Disordered" evidence="2">
    <location>
        <begin position="120"/>
        <end position="194"/>
    </location>
</feature>
<feature type="disulfide bond" evidence="1">
    <location>
        <begin position="13"/>
        <end position="23"/>
    </location>
</feature>
<evidence type="ECO:0000259" key="3">
    <source>
        <dbReference type="PROSITE" id="PS50026"/>
    </source>
</evidence>
<dbReference type="Proteomes" id="UP000038045">
    <property type="component" value="Unplaced"/>
</dbReference>
<keyword evidence="4" id="KW-1185">Reference proteome</keyword>